<evidence type="ECO:0000256" key="2">
    <source>
        <dbReference type="PROSITE-ProRule" id="PRU00982"/>
    </source>
</evidence>
<dbReference type="InterPro" id="IPR027356">
    <property type="entry name" value="NPH3_dom"/>
</dbReference>
<proteinExistence type="inferred from homology"/>
<dbReference type="Proteomes" id="UP000002051">
    <property type="component" value="Chromosome 4"/>
</dbReference>
<comment type="similarity">
    <text evidence="2">Belongs to the NPH3 family.</text>
</comment>
<dbReference type="PANTHER" id="PTHR32370">
    <property type="entry name" value="OS12G0117600 PROTEIN"/>
    <property type="match status" value="1"/>
</dbReference>
<dbReference type="PROSITE" id="PS51649">
    <property type="entry name" value="NPH3"/>
    <property type="match status" value="1"/>
</dbReference>
<sequence length="168" mass="19539">MHKTFGLYPVRMLCIHAHRWHIQVCQSKKGKLIDSRKLTPEASLHAAQNERLPAVRAVIQFLYSEQTKLNRHIDWSASFSSLRSPSVYDGVFDRPARCLSKREMNTLQSQCNVMQAHMEKMVEKKKGFFKWKKLAFSKSIGGEMENVEQHEAETEFRFGRQNTPTDLV</sequence>
<evidence type="ECO:0000313" key="5">
    <source>
        <dbReference type="EnsemblPlants" id="KEH32702"/>
    </source>
</evidence>
<dbReference type="HOGENOM" id="CLU_1588915_0_0_1"/>
<dbReference type="EnsemblPlants" id="KEH32702">
    <property type="protein sequence ID" value="KEH32702"/>
    <property type="gene ID" value="MTR_4g134160"/>
</dbReference>
<dbReference type="AlphaFoldDB" id="A0A072USQ6"/>
<reference evidence="4 6" key="2">
    <citation type="journal article" date="2014" name="BMC Genomics">
        <title>An improved genome release (version Mt4.0) for the model legume Medicago truncatula.</title>
        <authorList>
            <person name="Tang H."/>
            <person name="Krishnakumar V."/>
            <person name="Bidwell S."/>
            <person name="Rosen B."/>
            <person name="Chan A."/>
            <person name="Zhou S."/>
            <person name="Gentzbittel L."/>
            <person name="Childs K.L."/>
            <person name="Yandell M."/>
            <person name="Gundlach H."/>
            <person name="Mayer K.F."/>
            <person name="Schwartz D.C."/>
            <person name="Town C.D."/>
        </authorList>
    </citation>
    <scope>GENOME REANNOTATION</scope>
    <source>
        <strain evidence="4">A17</strain>
        <strain evidence="5 6">cv. Jemalong A17</strain>
    </source>
</reference>
<keyword evidence="6" id="KW-1185">Reference proteome</keyword>
<reference evidence="5" key="3">
    <citation type="submission" date="2015-04" db="UniProtKB">
        <authorList>
            <consortium name="EnsemblPlants"/>
        </authorList>
    </citation>
    <scope>IDENTIFICATION</scope>
    <source>
        <strain evidence="5">cv. Jemalong A17</strain>
    </source>
</reference>
<dbReference type="PaxDb" id="3880-AES84738"/>
<evidence type="ECO:0000313" key="6">
    <source>
        <dbReference type="Proteomes" id="UP000002051"/>
    </source>
</evidence>
<evidence type="ECO:0000256" key="1">
    <source>
        <dbReference type="ARBA" id="ARBA00022786"/>
    </source>
</evidence>
<evidence type="ECO:0000313" key="4">
    <source>
        <dbReference type="EMBL" id="KEH32702.1"/>
    </source>
</evidence>
<name>A0A072USQ6_MEDTR</name>
<gene>
    <name evidence="4" type="ordered locus">MTR_4g134160</name>
</gene>
<reference evidence="4 6" key="1">
    <citation type="journal article" date="2011" name="Nature">
        <title>The Medicago genome provides insight into the evolution of rhizobial symbioses.</title>
        <authorList>
            <person name="Young N.D."/>
            <person name="Debelle F."/>
            <person name="Oldroyd G.E."/>
            <person name="Geurts R."/>
            <person name="Cannon S.B."/>
            <person name="Udvardi M.K."/>
            <person name="Benedito V.A."/>
            <person name="Mayer K.F."/>
            <person name="Gouzy J."/>
            <person name="Schoof H."/>
            <person name="Van de Peer Y."/>
            <person name="Proost S."/>
            <person name="Cook D.R."/>
            <person name="Meyers B.C."/>
            <person name="Spannagl M."/>
            <person name="Cheung F."/>
            <person name="De Mita S."/>
            <person name="Krishnakumar V."/>
            <person name="Gundlach H."/>
            <person name="Zhou S."/>
            <person name="Mudge J."/>
            <person name="Bharti A.K."/>
            <person name="Murray J.D."/>
            <person name="Naoumkina M.A."/>
            <person name="Rosen B."/>
            <person name="Silverstein K.A."/>
            <person name="Tang H."/>
            <person name="Rombauts S."/>
            <person name="Zhao P.X."/>
            <person name="Zhou P."/>
            <person name="Barbe V."/>
            <person name="Bardou P."/>
            <person name="Bechner M."/>
            <person name="Bellec A."/>
            <person name="Berger A."/>
            <person name="Berges H."/>
            <person name="Bidwell S."/>
            <person name="Bisseling T."/>
            <person name="Choisne N."/>
            <person name="Couloux A."/>
            <person name="Denny R."/>
            <person name="Deshpande S."/>
            <person name="Dai X."/>
            <person name="Doyle J.J."/>
            <person name="Dudez A.M."/>
            <person name="Farmer A.D."/>
            <person name="Fouteau S."/>
            <person name="Franken C."/>
            <person name="Gibelin C."/>
            <person name="Gish J."/>
            <person name="Goldstein S."/>
            <person name="Gonzalez A.J."/>
            <person name="Green P.J."/>
            <person name="Hallab A."/>
            <person name="Hartog M."/>
            <person name="Hua A."/>
            <person name="Humphray S.J."/>
            <person name="Jeong D.H."/>
            <person name="Jing Y."/>
            <person name="Jocker A."/>
            <person name="Kenton S.M."/>
            <person name="Kim D.J."/>
            <person name="Klee K."/>
            <person name="Lai H."/>
            <person name="Lang C."/>
            <person name="Lin S."/>
            <person name="Macmil S.L."/>
            <person name="Magdelenat G."/>
            <person name="Matthews L."/>
            <person name="McCorrison J."/>
            <person name="Monaghan E.L."/>
            <person name="Mun J.H."/>
            <person name="Najar F.Z."/>
            <person name="Nicholson C."/>
            <person name="Noirot C."/>
            <person name="O'Bleness M."/>
            <person name="Paule C.R."/>
            <person name="Poulain J."/>
            <person name="Prion F."/>
            <person name="Qin B."/>
            <person name="Qu C."/>
            <person name="Retzel E.F."/>
            <person name="Riddle C."/>
            <person name="Sallet E."/>
            <person name="Samain S."/>
            <person name="Samson N."/>
            <person name="Sanders I."/>
            <person name="Saurat O."/>
            <person name="Scarpelli C."/>
            <person name="Schiex T."/>
            <person name="Segurens B."/>
            <person name="Severin A.J."/>
            <person name="Sherrier D.J."/>
            <person name="Shi R."/>
            <person name="Sims S."/>
            <person name="Singer S.R."/>
            <person name="Sinharoy S."/>
            <person name="Sterck L."/>
            <person name="Viollet A."/>
            <person name="Wang B.B."/>
            <person name="Wang K."/>
            <person name="Wang M."/>
            <person name="Wang X."/>
            <person name="Warfsmann J."/>
            <person name="Weissenbach J."/>
            <person name="White D.D."/>
            <person name="White J.D."/>
            <person name="Wiley G.B."/>
            <person name="Wincker P."/>
            <person name="Xing Y."/>
            <person name="Yang L."/>
            <person name="Yao Z."/>
            <person name="Ying F."/>
            <person name="Zhai J."/>
            <person name="Zhou L."/>
            <person name="Zuber A."/>
            <person name="Denarie J."/>
            <person name="Dixon R.A."/>
            <person name="May G.D."/>
            <person name="Schwartz D.C."/>
            <person name="Rogers J."/>
            <person name="Quetier F."/>
            <person name="Town C.D."/>
            <person name="Roe B.A."/>
        </authorList>
    </citation>
    <scope>NUCLEOTIDE SEQUENCE [LARGE SCALE GENOMIC DNA]</scope>
    <source>
        <strain evidence="4">A17</strain>
        <strain evidence="5 6">cv. Jemalong A17</strain>
    </source>
</reference>
<accession>A0A072USQ6</accession>
<dbReference type="EMBL" id="CM001220">
    <property type="protein sequence ID" value="KEH32702.1"/>
    <property type="molecule type" value="Genomic_DNA"/>
</dbReference>
<organism evidence="4 6">
    <name type="scientific">Medicago truncatula</name>
    <name type="common">Barrel medic</name>
    <name type="synonym">Medicago tribuloides</name>
    <dbReference type="NCBI Taxonomy" id="3880"/>
    <lineage>
        <taxon>Eukaryota</taxon>
        <taxon>Viridiplantae</taxon>
        <taxon>Streptophyta</taxon>
        <taxon>Embryophyta</taxon>
        <taxon>Tracheophyta</taxon>
        <taxon>Spermatophyta</taxon>
        <taxon>Magnoliopsida</taxon>
        <taxon>eudicotyledons</taxon>
        <taxon>Gunneridae</taxon>
        <taxon>Pentapetalae</taxon>
        <taxon>rosids</taxon>
        <taxon>fabids</taxon>
        <taxon>Fabales</taxon>
        <taxon>Fabaceae</taxon>
        <taxon>Papilionoideae</taxon>
        <taxon>50 kb inversion clade</taxon>
        <taxon>NPAAA clade</taxon>
        <taxon>Hologalegina</taxon>
        <taxon>IRL clade</taxon>
        <taxon>Trifolieae</taxon>
        <taxon>Medicago</taxon>
    </lineage>
</organism>
<dbReference type="InterPro" id="IPR043454">
    <property type="entry name" value="NPH3/RPT2-like"/>
</dbReference>
<feature type="domain" description="NPH3" evidence="3">
    <location>
        <begin position="1"/>
        <end position="67"/>
    </location>
</feature>
<evidence type="ECO:0000259" key="3">
    <source>
        <dbReference type="PROSITE" id="PS51649"/>
    </source>
</evidence>
<dbReference type="UniPathway" id="UPA00143"/>
<keyword evidence="1" id="KW-0833">Ubl conjugation pathway</keyword>
<protein>
    <submittedName>
        <fullName evidence="4">Phototropic-responsive NPH3 family protein, putative</fullName>
    </submittedName>
</protein>
<dbReference type="eggNOG" id="ENOG502QR49">
    <property type="taxonomic scope" value="Eukaryota"/>
</dbReference>
<dbReference type="GO" id="GO:0016567">
    <property type="term" value="P:protein ubiquitination"/>
    <property type="evidence" value="ECO:0007669"/>
    <property type="project" value="UniProtKB-UniPathway"/>
</dbReference>
<dbReference type="STRING" id="3880.A0A072USQ6"/>